<name>A0A5M6CTC6_9BACT</name>
<dbReference type="InterPro" id="IPR001466">
    <property type="entry name" value="Beta-lactam-related"/>
</dbReference>
<dbReference type="Proteomes" id="UP000323632">
    <property type="component" value="Unassembled WGS sequence"/>
</dbReference>
<sequence length="409" mass="47456">MFNPNFKISFFLLTFIVFFVACQTVSEQNALASPPVPRPDNTTYSSIKLSFADTNSAEGQAIIKRLDSFYGRETAHGFNGSVLVGYKGKILYERYFGYSNRATGAKLGRNISSQLASTSKPFTATAILWLYQNKYLNIDAPVQKYLKDFPYPEITVSMLLSQRSGLPDYTKMGNTYWKSSAFMYNEDLLQLLAKFKPRLNSRPNTRFEYSNTNFAMLARIVEEVAKMPYKKFMKEFIFEPLGMKHTFVYDPADRSNINDFVTQSYQYNWSVYKETPEDGVYGDKGIYSTVEDMYRWDQSFYNHTLLSEKVQNMAYTGYSNERPGVKNYGFGWRMLQFNDGYKIIYHNGWWHGNNTVFYRFIKDNFTIIVLGNKYSTAIYRQAKPVYNIVKNTGEHSNMEWDDAGGNKEE</sequence>
<dbReference type="PANTHER" id="PTHR46825">
    <property type="entry name" value="D-ALANYL-D-ALANINE-CARBOXYPEPTIDASE/ENDOPEPTIDASE AMPH"/>
    <property type="match status" value="1"/>
</dbReference>
<accession>A0A5M6CTC6</accession>
<dbReference type="Pfam" id="PF00144">
    <property type="entry name" value="Beta-lactamase"/>
    <property type="match status" value="1"/>
</dbReference>
<dbReference type="PROSITE" id="PS51257">
    <property type="entry name" value="PROKAR_LIPOPROTEIN"/>
    <property type="match status" value="1"/>
</dbReference>
<dbReference type="InterPro" id="IPR050491">
    <property type="entry name" value="AmpC-like"/>
</dbReference>
<organism evidence="3 4">
    <name type="scientific">Taibaiella lutea</name>
    <dbReference type="NCBI Taxonomy" id="2608001"/>
    <lineage>
        <taxon>Bacteria</taxon>
        <taxon>Pseudomonadati</taxon>
        <taxon>Bacteroidota</taxon>
        <taxon>Chitinophagia</taxon>
        <taxon>Chitinophagales</taxon>
        <taxon>Chitinophagaceae</taxon>
        <taxon>Taibaiella</taxon>
    </lineage>
</organism>
<dbReference type="RefSeq" id="WP_150030990.1">
    <property type="nucleotide sequence ID" value="NZ_VWSH01000001.1"/>
</dbReference>
<feature type="chain" id="PRO_5024358590" evidence="1">
    <location>
        <begin position="33"/>
        <end position="409"/>
    </location>
</feature>
<comment type="caution">
    <text evidence="3">The sequence shown here is derived from an EMBL/GenBank/DDBJ whole genome shotgun (WGS) entry which is preliminary data.</text>
</comment>
<dbReference type="PANTHER" id="PTHR46825:SF9">
    <property type="entry name" value="BETA-LACTAMASE-RELATED DOMAIN-CONTAINING PROTEIN"/>
    <property type="match status" value="1"/>
</dbReference>
<protein>
    <submittedName>
        <fullName evidence="3">Beta-lactamase family protein</fullName>
    </submittedName>
</protein>
<feature type="signal peptide" evidence="1">
    <location>
        <begin position="1"/>
        <end position="32"/>
    </location>
</feature>
<feature type="domain" description="Beta-lactamase-related" evidence="2">
    <location>
        <begin position="80"/>
        <end position="376"/>
    </location>
</feature>
<keyword evidence="1" id="KW-0732">Signal</keyword>
<evidence type="ECO:0000256" key="1">
    <source>
        <dbReference type="SAM" id="SignalP"/>
    </source>
</evidence>
<keyword evidence="4" id="KW-1185">Reference proteome</keyword>
<evidence type="ECO:0000313" key="3">
    <source>
        <dbReference type="EMBL" id="KAA5536419.1"/>
    </source>
</evidence>
<dbReference type="AlphaFoldDB" id="A0A5M6CTC6"/>
<reference evidence="3 4" key="1">
    <citation type="submission" date="2019-09" db="EMBL/GenBank/DDBJ databases">
        <title>Genome sequence and assembly of Taibaiella sp.</title>
        <authorList>
            <person name="Chhetri G."/>
        </authorList>
    </citation>
    <scope>NUCLEOTIDE SEQUENCE [LARGE SCALE GENOMIC DNA]</scope>
    <source>
        <strain evidence="3 4">KVB11</strain>
    </source>
</reference>
<evidence type="ECO:0000313" key="4">
    <source>
        <dbReference type="Proteomes" id="UP000323632"/>
    </source>
</evidence>
<gene>
    <name evidence="3" type="ORF">F0919_01765</name>
</gene>
<proteinExistence type="predicted"/>
<dbReference type="EMBL" id="VWSH01000001">
    <property type="protein sequence ID" value="KAA5536419.1"/>
    <property type="molecule type" value="Genomic_DNA"/>
</dbReference>
<evidence type="ECO:0000259" key="2">
    <source>
        <dbReference type="Pfam" id="PF00144"/>
    </source>
</evidence>
<dbReference type="InterPro" id="IPR012338">
    <property type="entry name" value="Beta-lactam/transpept-like"/>
</dbReference>
<dbReference type="Gene3D" id="3.40.710.10">
    <property type="entry name" value="DD-peptidase/beta-lactamase superfamily"/>
    <property type="match status" value="1"/>
</dbReference>
<dbReference type="SUPFAM" id="SSF56601">
    <property type="entry name" value="beta-lactamase/transpeptidase-like"/>
    <property type="match status" value="1"/>
</dbReference>